<proteinExistence type="predicted"/>
<reference evidence="2 3" key="2">
    <citation type="submission" date="2018-08" db="EMBL/GenBank/DDBJ databases">
        <title>Streptomyces kandeliansis sp. nov., an endophytic bacterium isolated from mangrove plant.</title>
        <authorList>
            <person name="Wang R."/>
        </authorList>
    </citation>
    <scope>NUCLEOTIDE SEQUENCE [LARGE SCALE GENOMIC DNA]</scope>
    <source>
        <strain evidence="3">H14(2018)</strain>
    </source>
</reference>
<name>A0A6N3JT96_9ACTN</name>
<feature type="compositionally biased region" description="Polar residues" evidence="1">
    <location>
        <begin position="41"/>
        <end position="56"/>
    </location>
</feature>
<evidence type="ECO:0000313" key="2">
    <source>
        <dbReference type="EMBL" id="AXH88801.1"/>
    </source>
</evidence>
<reference evidence="2 3" key="1">
    <citation type="submission" date="2018-07" db="EMBL/GenBank/DDBJ databases">
        <authorList>
            <person name="Ye Y."/>
        </authorList>
    </citation>
    <scope>NUCLEOTIDE SEQUENCE [LARGE SCALE GENOMIC DNA]</scope>
    <source>
        <strain evidence="3">H14(2018)</strain>
    </source>
</reference>
<evidence type="ECO:0000256" key="1">
    <source>
        <dbReference type="SAM" id="MobiDB-lite"/>
    </source>
</evidence>
<feature type="region of interest" description="Disordered" evidence="1">
    <location>
        <begin position="11"/>
        <end position="64"/>
    </location>
</feature>
<organism evidence="2 3">
    <name type="scientific">Micromonospora aurantiaca</name>
    <name type="common">nom. illeg.</name>
    <dbReference type="NCBI Taxonomy" id="47850"/>
    <lineage>
        <taxon>Bacteria</taxon>
        <taxon>Bacillati</taxon>
        <taxon>Actinomycetota</taxon>
        <taxon>Actinomycetes</taxon>
        <taxon>Micromonosporales</taxon>
        <taxon>Micromonosporaceae</taxon>
        <taxon>Micromonospora</taxon>
    </lineage>
</organism>
<protein>
    <submittedName>
        <fullName evidence="2">DUF4185 domain-containing protein</fullName>
    </submittedName>
</protein>
<dbReference type="AlphaFoldDB" id="A0A6N3JT96"/>
<dbReference type="EMBL" id="CP031263">
    <property type="protein sequence ID" value="AXH88801.1"/>
    <property type="molecule type" value="Genomic_DNA"/>
</dbReference>
<accession>A0A6N3JT96</accession>
<evidence type="ECO:0000313" key="3">
    <source>
        <dbReference type="Proteomes" id="UP000253958"/>
    </source>
</evidence>
<gene>
    <name evidence="2" type="ORF">DVH21_02020</name>
</gene>
<dbReference type="Proteomes" id="UP000253958">
    <property type="component" value="Chromosome"/>
</dbReference>
<sequence length="422" mass="44496">MSCGSTRCGCGSTTPTRACGSPRGCPATPPSTTGRPRRVWPTSTGFRSVGSTTQPSAACGPPDEGEVRPMTHVASADGFTAMFAAKQDQDWSGGDQATSVSAGGHVYWLFGDSMLSAGETAAGAYPAGTVMVSNRILRQHGGDQLVNAVAGGGVGVPDPATHTPQNQERYWPQAGFTLGGKLYVLAQRVLAKPVGDGFTWAGVEMFRYGIGADGQLTLEAVVATPSTGVTGRRGVPASVQWAGEAVVDGGFVYVFGHVEADGNPYVVHYTYLARVPTGQVEVPSAWRFWAASTGQWVTQVSQWNTDPANQRDAIVSSQVSSAKVLGGRWVLLHKPWNGFGSTVYAETATAPTGPYTRTALFESPAGTWRGREYVTYCPQLHPEQQLASGKTLGSVAWNGKALADTMADADLYKPRFVEVVLP</sequence>